<feature type="chain" id="PRO_5045470948" description="Secretion system C-terminal sorting domain-containing protein" evidence="2">
    <location>
        <begin position="20"/>
        <end position="1051"/>
    </location>
</feature>
<evidence type="ECO:0000256" key="1">
    <source>
        <dbReference type="ARBA" id="ARBA00022729"/>
    </source>
</evidence>
<keyword evidence="1 2" id="KW-0732">Signal</keyword>
<reference evidence="5" key="1">
    <citation type="journal article" date="2019" name="Int. J. Syst. Evol. Microbiol.">
        <title>The Global Catalogue of Microorganisms (GCM) 10K type strain sequencing project: providing services to taxonomists for standard genome sequencing and annotation.</title>
        <authorList>
            <consortium name="The Broad Institute Genomics Platform"/>
            <consortium name="The Broad Institute Genome Sequencing Center for Infectious Disease"/>
            <person name="Wu L."/>
            <person name="Ma J."/>
        </authorList>
    </citation>
    <scope>NUCLEOTIDE SEQUENCE [LARGE SCALE GENOMIC DNA]</scope>
    <source>
        <strain evidence="5">JCM 16231</strain>
    </source>
</reference>
<protein>
    <recommendedName>
        <fullName evidence="3">Secretion system C-terminal sorting domain-containing protein</fullName>
    </recommendedName>
</protein>
<accession>A0ABP3VI35</accession>
<comment type="caution">
    <text evidence="4">The sequence shown here is derived from an EMBL/GenBank/DDBJ whole genome shotgun (WGS) entry which is preliminary data.</text>
</comment>
<organism evidence="4 5">
    <name type="scientific">Psychroflexus lacisalsi</name>
    <dbReference type="NCBI Taxonomy" id="503928"/>
    <lineage>
        <taxon>Bacteria</taxon>
        <taxon>Pseudomonadati</taxon>
        <taxon>Bacteroidota</taxon>
        <taxon>Flavobacteriia</taxon>
        <taxon>Flavobacteriales</taxon>
        <taxon>Flavobacteriaceae</taxon>
        <taxon>Psychroflexus</taxon>
    </lineage>
</organism>
<dbReference type="InterPro" id="IPR026444">
    <property type="entry name" value="Secre_tail"/>
</dbReference>
<dbReference type="Proteomes" id="UP001500185">
    <property type="component" value="Unassembled WGS sequence"/>
</dbReference>
<dbReference type="Pfam" id="PF18962">
    <property type="entry name" value="Por_Secre_tail"/>
    <property type="match status" value="1"/>
</dbReference>
<evidence type="ECO:0000313" key="4">
    <source>
        <dbReference type="EMBL" id="GAA0758060.1"/>
    </source>
</evidence>
<gene>
    <name evidence="4" type="ORF">GCM10009433_14870</name>
</gene>
<name>A0ABP3VI35_9FLAO</name>
<dbReference type="NCBIfam" id="TIGR04183">
    <property type="entry name" value="Por_Secre_tail"/>
    <property type="match status" value="1"/>
</dbReference>
<feature type="domain" description="Secretion system C-terminal sorting" evidence="3">
    <location>
        <begin position="975"/>
        <end position="1050"/>
    </location>
</feature>
<evidence type="ECO:0000313" key="5">
    <source>
        <dbReference type="Proteomes" id="UP001500185"/>
    </source>
</evidence>
<dbReference type="EMBL" id="BAAAGG010000005">
    <property type="protein sequence ID" value="GAA0758060.1"/>
    <property type="molecule type" value="Genomic_DNA"/>
</dbReference>
<evidence type="ECO:0000256" key="2">
    <source>
        <dbReference type="SAM" id="SignalP"/>
    </source>
</evidence>
<proteinExistence type="predicted"/>
<feature type="signal peptide" evidence="2">
    <location>
        <begin position="1"/>
        <end position="19"/>
    </location>
</feature>
<keyword evidence="5" id="KW-1185">Reference proteome</keyword>
<sequence length="1051" mass="117664">MGKFLLLILSLSLSISSVAQTIENDCDCDITITGEDQNFPYATYDQSKNKTICFKGDFDFELNWKKLGNNVTLCIGEDVKFESDGLEFEESKTIYNYGEFEYDHELILDQSSSVINYGKMESKFNFDGGFIKNLNDAKLKIEGYSNFNSGNLFSDSESELEIKQNRIIIGEYMSFEVLDDFEFDGDFDNNGTVKFGGEVEIEKSLTNSGSFIADNDVKIKGSTNNSGTLSISGESEFEENVMNKGTIELYDEAEFGEDYASDSDDAKLIAYGFLEIDGDVNLQKGYLEANQGLVFDEDTQIKENARLKFMGEASFEDLTLSGEIFTDFGNNILKIDDAGGYGGQIIAIDPSSIFIEDLNDLPDNWNLTGNISDKENEDDSKVVIWLGKESSDTNNKNNWSGNIKKKNNILILKTQNQPIINKKLEVKSVFVNPDAKLTNLNVLEIEGDLKIEGEFNSREGSIEMKGKQTQTLSFKHTTEIGSLIIDNKKDNVELLEGNIDIFKNIELVDGNLITGYLSETPDNNLITFKSDSDQTAILSEVKGNSKIIGAVRIERYLPSSNRAYRYLSSSVNSIGSINDDWQEGVNNTVNNYNSNKNPNPSYGTHITGNKSGQNGLDASLTGNSSMFTWNLDSGSWEAITNTIDQKLEVGKSYSILIRGDRSTNIYSSNSAYTGSTTLRSTGEIVTGNVDVSQELNKTPDGFTLLGNPYQAQVDLKKALKESSSHLNQESYYAWTPKLQTRGGYVTVDLESEPVEYIPSVKSTTSSNEEDFRYIQPNQSVFLKTSPTADDQNPPTLVFKEEHKTNSITSNEVFSVPEQIGKIDLTLIRKKDNQVVDGVRFKLNDNFINEVNKFDATKLWNSEESFSILANETSYLAIERRRFPEVDETLKFWIGNYTSQEYTMLVEVTDIENFKIYLKDNYTEETTELENGDNEIDFNVDSSISESVASDRFELAFEPETLNIQDNELDYNNIQLYPNPSSTGIVYLKHQNTFNGDVDIELFSMAGQKVNVSSEPVSNSELKINTSSLSTGVYLVRLSHGQQSTTRKLIIQ</sequence>
<dbReference type="RefSeq" id="WP_224454014.1">
    <property type="nucleotide sequence ID" value="NZ_BAAAGG010000005.1"/>
</dbReference>
<evidence type="ECO:0000259" key="3">
    <source>
        <dbReference type="Pfam" id="PF18962"/>
    </source>
</evidence>